<keyword evidence="1" id="KW-0808">Transferase</keyword>
<dbReference type="SUPFAM" id="SSF51161">
    <property type="entry name" value="Trimeric LpxA-like enzymes"/>
    <property type="match status" value="1"/>
</dbReference>
<proteinExistence type="predicted"/>
<evidence type="ECO:0000313" key="1">
    <source>
        <dbReference type="EMBL" id="MBN3050472.1"/>
    </source>
</evidence>
<accession>A0AAE2WBY4</accession>
<evidence type="ECO:0000313" key="2">
    <source>
        <dbReference type="Proteomes" id="UP000768524"/>
    </source>
</evidence>
<dbReference type="Pfam" id="PF00132">
    <property type="entry name" value="Hexapep"/>
    <property type="match status" value="1"/>
</dbReference>
<reference evidence="1" key="1">
    <citation type="submission" date="2020-07" db="EMBL/GenBank/DDBJ databases">
        <title>A pangenomic view of the genus Pectobacterium provides insights into genome organization, phylogeny, and virulence.</title>
        <authorList>
            <person name="Jonkheer E."/>
            <person name="Brankovics B."/>
            <person name="Houwers I."/>
            <person name="Van Der Wolf J."/>
            <person name="Bonants P."/>
            <person name="Vreeburg R."/>
            <person name="Bollema R."/>
            <person name="De Haan J."/>
            <person name="Berke L."/>
            <person name="De Ridder D."/>
            <person name="Smit S."/>
            <person name="Van Der Lee T.A.J."/>
        </authorList>
    </citation>
    <scope>NUCLEOTIDE SEQUENCE</scope>
    <source>
        <strain evidence="1">NAK:433</strain>
    </source>
</reference>
<name>A0AAE2WBY4_9GAMM</name>
<dbReference type="InterPro" id="IPR001451">
    <property type="entry name" value="Hexapep"/>
</dbReference>
<dbReference type="Gene3D" id="2.160.10.10">
    <property type="entry name" value="Hexapeptide repeat proteins"/>
    <property type="match status" value="1"/>
</dbReference>
<dbReference type="RefSeq" id="WP_205558962.1">
    <property type="nucleotide sequence ID" value="NZ_JACGEP010000007.1"/>
</dbReference>
<protein>
    <submittedName>
        <fullName evidence="1">Acyltransferase</fullName>
    </submittedName>
</protein>
<dbReference type="InterPro" id="IPR011004">
    <property type="entry name" value="Trimer_LpxA-like_sf"/>
</dbReference>
<dbReference type="EMBL" id="JACGEP010000007">
    <property type="protein sequence ID" value="MBN3050472.1"/>
    <property type="molecule type" value="Genomic_DNA"/>
</dbReference>
<dbReference type="Proteomes" id="UP000768524">
    <property type="component" value="Unassembled WGS sequence"/>
</dbReference>
<sequence>MHITIILNKMKVLLSKLKSVFWYKLIFKKFGKRSVILNPLMIRNSHRISIGESVFIRDGVRLEVIGNGNIIIGDLCSIEQGFHITSGELVHIGSNVIASFGGMITDIDHNYQEIGVNILHQGNAINETKIGDFCFIGAAAKIQAGTVLGKQCIVGANSVVRGIFPDYCVIVGAPARIVKRYNFQKGKWLKTDSNGGFIDEVE</sequence>
<dbReference type="PANTHER" id="PTHR23416">
    <property type="entry name" value="SIALIC ACID SYNTHASE-RELATED"/>
    <property type="match status" value="1"/>
</dbReference>
<gene>
    <name evidence="1" type="ORF">H4F45_03010</name>
</gene>
<keyword evidence="1" id="KW-0012">Acyltransferase</keyword>
<dbReference type="CDD" id="cd04647">
    <property type="entry name" value="LbH_MAT_like"/>
    <property type="match status" value="1"/>
</dbReference>
<organism evidence="1 2">
    <name type="scientific">Pectobacterium brasiliense</name>
    <dbReference type="NCBI Taxonomy" id="180957"/>
    <lineage>
        <taxon>Bacteria</taxon>
        <taxon>Pseudomonadati</taxon>
        <taxon>Pseudomonadota</taxon>
        <taxon>Gammaproteobacteria</taxon>
        <taxon>Enterobacterales</taxon>
        <taxon>Pectobacteriaceae</taxon>
        <taxon>Pectobacterium</taxon>
    </lineage>
</organism>
<dbReference type="PANTHER" id="PTHR23416:SF78">
    <property type="entry name" value="LIPOPOLYSACCHARIDE BIOSYNTHESIS O-ACETYL TRANSFERASE WBBJ-RELATED"/>
    <property type="match status" value="1"/>
</dbReference>
<dbReference type="GO" id="GO:0016746">
    <property type="term" value="F:acyltransferase activity"/>
    <property type="evidence" value="ECO:0007669"/>
    <property type="project" value="UniProtKB-KW"/>
</dbReference>
<dbReference type="AlphaFoldDB" id="A0AAE2WBY4"/>
<dbReference type="InterPro" id="IPR051159">
    <property type="entry name" value="Hexapeptide_acetyltransf"/>
</dbReference>
<comment type="caution">
    <text evidence="1">The sequence shown here is derived from an EMBL/GenBank/DDBJ whole genome shotgun (WGS) entry which is preliminary data.</text>
</comment>